<dbReference type="AlphaFoldDB" id="A0A9E6TUV0"/>
<gene>
    <name evidence="1" type="ORF">HU752_015485</name>
</gene>
<organism evidence="1 2">
    <name type="scientific">Pseudomonas vanderleydeniana</name>
    <dbReference type="NCBI Taxonomy" id="2745495"/>
    <lineage>
        <taxon>Bacteria</taxon>
        <taxon>Pseudomonadati</taxon>
        <taxon>Pseudomonadota</taxon>
        <taxon>Gammaproteobacteria</taxon>
        <taxon>Pseudomonadales</taxon>
        <taxon>Pseudomonadaceae</taxon>
        <taxon>Pseudomonas</taxon>
    </lineage>
</organism>
<name>A0A9E6TUV0_9PSED</name>
<protein>
    <recommendedName>
        <fullName evidence="3">LysE family translocator</fullName>
    </recommendedName>
</protein>
<dbReference type="Proteomes" id="UP000634530">
    <property type="component" value="Chromosome"/>
</dbReference>
<evidence type="ECO:0000313" key="2">
    <source>
        <dbReference type="Proteomes" id="UP000634530"/>
    </source>
</evidence>
<reference evidence="1 2" key="1">
    <citation type="journal article" date="2020" name="Microorganisms">
        <title>Reliable Identification of Environmental Pseudomonas Isolates Using the rpoD Gene.</title>
        <authorList>
            <consortium name="The Broad Institute Genome Sequencing Platform"/>
            <person name="Girard L."/>
            <person name="Lood C."/>
            <person name="Rokni-Zadeh H."/>
            <person name="van Noort V."/>
            <person name="Lavigne R."/>
            <person name="De Mot R."/>
        </authorList>
    </citation>
    <scope>NUCLEOTIDE SEQUENCE [LARGE SCALE GENOMIC DNA]</scope>
    <source>
        <strain evidence="1 2">RW8P3</strain>
    </source>
</reference>
<dbReference type="KEGG" id="pvw:HU752_015485"/>
<sequence>MLELSLVFIGLKFVVFAAYGALAASVRQPVISSSAVQNGMRRSVAAAFAVLAAKLAFTQR</sequence>
<evidence type="ECO:0000313" key="1">
    <source>
        <dbReference type="EMBL" id="QXI31242.1"/>
    </source>
</evidence>
<evidence type="ECO:0008006" key="3">
    <source>
        <dbReference type="Google" id="ProtNLM"/>
    </source>
</evidence>
<accession>A0A9E6TUV0</accession>
<dbReference type="EMBL" id="CP077093">
    <property type="protein sequence ID" value="QXI31242.1"/>
    <property type="molecule type" value="Genomic_DNA"/>
</dbReference>
<keyword evidence="2" id="KW-1185">Reference proteome</keyword>
<reference evidence="1 2" key="2">
    <citation type="journal article" date="2021" name="Microorganisms">
        <title>The Ever-Expanding Pseudomonas Genus: Description of 43 New Species and Partition of the Pseudomonas putida Group.</title>
        <authorList>
            <person name="Girard L."/>
            <person name="Lood C."/>
            <person name="Hofte M."/>
            <person name="Vandamme P."/>
            <person name="Rokni-Zadeh H."/>
            <person name="van Noort V."/>
            <person name="Lavigne R."/>
            <person name="De Mot R."/>
        </authorList>
    </citation>
    <scope>NUCLEOTIDE SEQUENCE [LARGE SCALE GENOMIC DNA]</scope>
    <source>
        <strain evidence="1 2">RW8P3</strain>
    </source>
</reference>
<proteinExistence type="predicted"/>
<dbReference type="RefSeq" id="WP_186676892.1">
    <property type="nucleotide sequence ID" value="NZ_CP077093.1"/>
</dbReference>